<dbReference type="EMBL" id="BRYB01006246">
    <property type="protein sequence ID" value="GMI53149.1"/>
    <property type="molecule type" value="Genomic_DNA"/>
</dbReference>
<name>A0ABQ6NBX9_9STRA</name>
<evidence type="ECO:0000313" key="3">
    <source>
        <dbReference type="Proteomes" id="UP001165060"/>
    </source>
</evidence>
<comment type="caution">
    <text evidence="2">The sequence shown here is derived from an EMBL/GenBank/DDBJ whole genome shotgun (WGS) entry which is preliminary data.</text>
</comment>
<dbReference type="PANTHER" id="PTHR34203">
    <property type="entry name" value="METHYLTRANSFERASE, FKBM FAMILY PROTEIN"/>
    <property type="match status" value="1"/>
</dbReference>
<evidence type="ECO:0000313" key="2">
    <source>
        <dbReference type="EMBL" id="GMI53149.1"/>
    </source>
</evidence>
<dbReference type="InterPro" id="IPR029063">
    <property type="entry name" value="SAM-dependent_MTases_sf"/>
</dbReference>
<gene>
    <name evidence="2" type="ORF">TeGR_g9584</name>
</gene>
<dbReference type="Pfam" id="PF05050">
    <property type="entry name" value="Methyltransf_21"/>
    <property type="match status" value="1"/>
</dbReference>
<sequence>SLYLGSRNKLKKTRHGLFLLNMRDTFVSRSLDLYGEWSEQEVLIFRKLVSPGDVVIDVGANLGAFSIPLAKMVTDTGALIAFEPQRQLYQLLNANFALNELAHVFAYNKAVGAESGQIVVPRVNYSHEANFGGISLEDPWIERGPYEYVERVTLDSFLPKISKCPSFVKVDVEGMELDVLGGSRELVGRCRPVFHVENNCRKGSRELLEFFHGFGGFVMFWDVHTYYNENNFEGNKEDVFSTDYLSMNVLVVPAEERRELVEELRRMDMVEIDVAGGRFLLEEYVLNYKDQNIVINQLGTADECTR</sequence>
<dbReference type="PANTHER" id="PTHR34203:SF15">
    <property type="entry name" value="SLL1173 PROTEIN"/>
    <property type="match status" value="1"/>
</dbReference>
<dbReference type="InterPro" id="IPR006342">
    <property type="entry name" value="FkbM_mtfrase"/>
</dbReference>
<dbReference type="InterPro" id="IPR052514">
    <property type="entry name" value="SAM-dependent_MTase"/>
</dbReference>
<evidence type="ECO:0000259" key="1">
    <source>
        <dbReference type="Pfam" id="PF05050"/>
    </source>
</evidence>
<protein>
    <recommendedName>
        <fullName evidence="1">Methyltransferase FkbM domain-containing protein</fullName>
    </recommendedName>
</protein>
<proteinExistence type="predicted"/>
<reference evidence="2 3" key="1">
    <citation type="journal article" date="2023" name="Commun. Biol.">
        <title>Genome analysis of Parmales, the sister group of diatoms, reveals the evolutionary specialization of diatoms from phago-mixotrophs to photoautotrophs.</title>
        <authorList>
            <person name="Ban H."/>
            <person name="Sato S."/>
            <person name="Yoshikawa S."/>
            <person name="Yamada K."/>
            <person name="Nakamura Y."/>
            <person name="Ichinomiya M."/>
            <person name="Sato N."/>
            <person name="Blanc-Mathieu R."/>
            <person name="Endo H."/>
            <person name="Kuwata A."/>
            <person name="Ogata H."/>
        </authorList>
    </citation>
    <scope>NUCLEOTIDE SEQUENCE [LARGE SCALE GENOMIC DNA]</scope>
</reference>
<dbReference type="SUPFAM" id="SSF53335">
    <property type="entry name" value="S-adenosyl-L-methionine-dependent methyltransferases"/>
    <property type="match status" value="1"/>
</dbReference>
<dbReference type="NCBIfam" id="TIGR01444">
    <property type="entry name" value="fkbM_fam"/>
    <property type="match status" value="1"/>
</dbReference>
<keyword evidence="3" id="KW-1185">Reference proteome</keyword>
<accession>A0ABQ6NBX9</accession>
<dbReference type="Gene3D" id="3.40.50.150">
    <property type="entry name" value="Vaccinia Virus protein VP39"/>
    <property type="match status" value="1"/>
</dbReference>
<dbReference type="Proteomes" id="UP001165060">
    <property type="component" value="Unassembled WGS sequence"/>
</dbReference>
<feature type="non-terminal residue" evidence="2">
    <location>
        <position position="1"/>
    </location>
</feature>
<feature type="domain" description="Methyltransferase FkbM" evidence="1">
    <location>
        <begin position="57"/>
        <end position="199"/>
    </location>
</feature>
<organism evidence="2 3">
    <name type="scientific">Tetraparma gracilis</name>
    <dbReference type="NCBI Taxonomy" id="2962635"/>
    <lineage>
        <taxon>Eukaryota</taxon>
        <taxon>Sar</taxon>
        <taxon>Stramenopiles</taxon>
        <taxon>Ochrophyta</taxon>
        <taxon>Bolidophyceae</taxon>
        <taxon>Parmales</taxon>
        <taxon>Triparmaceae</taxon>
        <taxon>Tetraparma</taxon>
    </lineage>
</organism>